<dbReference type="Proteomes" id="UP001166291">
    <property type="component" value="Unassembled WGS sequence"/>
</dbReference>
<dbReference type="EMBL" id="JAHWDQ010000001">
    <property type="protein sequence ID" value="MBW2939906.1"/>
    <property type="molecule type" value="Genomic_DNA"/>
</dbReference>
<comment type="caution">
    <text evidence="2">The sequence shown here is derived from an EMBL/GenBank/DDBJ whole genome shotgun (WGS) entry which is preliminary data.</text>
</comment>
<dbReference type="Pfam" id="PF00903">
    <property type="entry name" value="Glyoxalase"/>
    <property type="match status" value="1"/>
</dbReference>
<reference evidence="2" key="1">
    <citation type="submission" date="2021-07" db="EMBL/GenBank/DDBJ databases">
        <title>Zhongshania sp. CAU 1632 isolated from seawater.</title>
        <authorList>
            <person name="Kim W."/>
        </authorList>
    </citation>
    <scope>NUCLEOTIDE SEQUENCE</scope>
    <source>
        <strain evidence="2">CAU 1632</strain>
    </source>
</reference>
<organism evidence="2 3">
    <name type="scientific">Zhongshania aquimaris</name>
    <dbReference type="NCBI Taxonomy" id="2857107"/>
    <lineage>
        <taxon>Bacteria</taxon>
        <taxon>Pseudomonadati</taxon>
        <taxon>Pseudomonadota</taxon>
        <taxon>Gammaproteobacteria</taxon>
        <taxon>Cellvibrionales</taxon>
        <taxon>Spongiibacteraceae</taxon>
        <taxon>Zhongshania</taxon>
    </lineage>
</organism>
<evidence type="ECO:0000259" key="1">
    <source>
        <dbReference type="PROSITE" id="PS51819"/>
    </source>
</evidence>
<protein>
    <submittedName>
        <fullName evidence="2">VOC family protein</fullName>
    </submittedName>
</protein>
<sequence length="134" mass="14552">MPVILAKPVLDAGIVTKDMESAHRFYGTTLGLTVAGEIDIPSYGLVRRYTVGDSTLRIYLPTKEPNSEGSRNGFATQTGIRYLTLYVCNLDDATDAVKNAGFKIAVAVRELRPGVRVSQVEDADGNTVELMETI</sequence>
<dbReference type="InterPro" id="IPR037523">
    <property type="entry name" value="VOC_core"/>
</dbReference>
<dbReference type="RefSeq" id="WP_219042141.1">
    <property type="nucleotide sequence ID" value="NZ_JAHWDQ010000001.1"/>
</dbReference>
<accession>A0ABS6VNQ9</accession>
<dbReference type="PROSITE" id="PS51819">
    <property type="entry name" value="VOC"/>
    <property type="match status" value="1"/>
</dbReference>
<evidence type="ECO:0000313" key="3">
    <source>
        <dbReference type="Proteomes" id="UP001166291"/>
    </source>
</evidence>
<proteinExistence type="predicted"/>
<feature type="domain" description="VOC" evidence="1">
    <location>
        <begin position="8"/>
        <end position="133"/>
    </location>
</feature>
<dbReference type="InterPro" id="IPR004360">
    <property type="entry name" value="Glyas_Fos-R_dOase_dom"/>
</dbReference>
<name>A0ABS6VNQ9_9GAMM</name>
<keyword evidence="3" id="KW-1185">Reference proteome</keyword>
<evidence type="ECO:0000313" key="2">
    <source>
        <dbReference type="EMBL" id="MBW2939906.1"/>
    </source>
</evidence>
<gene>
    <name evidence="2" type="ORF">KXJ70_03925</name>
</gene>